<protein>
    <submittedName>
        <fullName evidence="1">DUF3472 domain-containing protein</fullName>
    </submittedName>
</protein>
<evidence type="ECO:0000313" key="1">
    <source>
        <dbReference type="EMBL" id="AZB25107.1"/>
    </source>
</evidence>
<dbReference type="Gene3D" id="2.60.40.2340">
    <property type="match status" value="1"/>
</dbReference>
<name>A0A3G6TB33_9FLAO</name>
<evidence type="ECO:0000313" key="2">
    <source>
        <dbReference type="Proteomes" id="UP000271193"/>
    </source>
</evidence>
<reference evidence="2" key="1">
    <citation type="submission" date="2018-11" db="EMBL/GenBank/DDBJ databases">
        <title>Proposal to divide the Flavobacteriaceae and reorganize its genera based on Amino Acid Identity values calculated from whole genome sequences.</title>
        <authorList>
            <person name="Nicholson A.C."/>
            <person name="Gulvik C.A."/>
            <person name="Whitney A.M."/>
            <person name="Humrighouse B.W."/>
            <person name="Bell M."/>
            <person name="Holmes B."/>
            <person name="Steigerwalt A.G."/>
            <person name="Villarma A."/>
            <person name="Sheth M."/>
            <person name="Batra D."/>
            <person name="Pryor J."/>
            <person name="Bernardet J.-F."/>
            <person name="Hugo C."/>
            <person name="Kampfer P."/>
            <person name="Newman J."/>
            <person name="McQuiston J.R."/>
        </authorList>
    </citation>
    <scope>NUCLEOTIDE SEQUENCE [LARGE SCALE GENOMIC DNA]</scope>
    <source>
        <strain evidence="2">G0229</strain>
    </source>
</reference>
<dbReference type="AlphaFoldDB" id="A0A3G6TB33"/>
<accession>A0A3G6TB33</accession>
<gene>
    <name evidence="1" type="ORF">EG339_11220</name>
</gene>
<organism evidence="1 2">
    <name type="scientific">Chryseobacterium bernardetii</name>
    <dbReference type="NCBI Taxonomy" id="1241978"/>
    <lineage>
        <taxon>Bacteria</taxon>
        <taxon>Pseudomonadati</taxon>
        <taxon>Bacteroidota</taxon>
        <taxon>Flavobacteriia</taxon>
        <taxon>Flavobacteriales</taxon>
        <taxon>Weeksellaceae</taxon>
        <taxon>Chryseobacterium group</taxon>
        <taxon>Chryseobacterium</taxon>
    </lineage>
</organism>
<dbReference type="PROSITE" id="PS51257">
    <property type="entry name" value="PROKAR_LIPOPROTEIN"/>
    <property type="match status" value="1"/>
</dbReference>
<sequence length="652" mass="72297">MKIFRFHCIIVLVLCILSIGLGSCKRLTYPDLDKPDPNRPGINDIVAFNIDITQFPEYKDGDKVETNIVPDKDSVYVMVPWYVGKLLRPNIEVSSNATVAPISGSVTDFSQENIVYTVRAANGNKKEWKIALKWLEEPEPFPRNETQRRFEGETPKYKPIKFGLWGNAYSSGSGLGLSRSGNATTGYIQNNNSGPDPTGVHTIYFVARHAGELQLALAGRTGSGGTSPNGEQINVKAYINGLPAKDDNGTTDYNHSYRLIGKTTATDTVTLHRIIIPEIPAGNVGVQVKLEIRGVGLRPGSGNSSYYYRFYELWLNGWATRGDQGALFNGKKTGISFSYATPRDGIAAPSIHMNMTAPTGNMEYFYTEVTVPPGGDPLYTYYMTSGNGQGYAGIQTNSATERRFLFSIWAAIEESDPSALKVKYNPKIVRVCNQPQYRPGITYSVFGGEGTGGQSYLNVKWETGKTYKVLLRIRPHPDQVRFPNSTLYKAWFHNGTEWIFMCEWRRQEVLPGDKGVTQSTVKGPYWYTSAGHFIEDFNGQMGAAEHKAYFTNHWFITDQGQYVEPINYIFTGDQAQGRADVAGGVISSGEYANAIYMRSGGYFTDYTSFTNPFTKPSPAIKPQLDLIALNAMGTDDPSVDSKISPGERYTEK</sequence>
<keyword evidence="2" id="KW-1185">Reference proteome</keyword>
<dbReference type="Pfam" id="PF11958">
    <property type="entry name" value="DUF3472"/>
    <property type="match status" value="1"/>
</dbReference>
<dbReference type="Proteomes" id="UP000271193">
    <property type="component" value="Chromosome"/>
</dbReference>
<dbReference type="InterPro" id="IPR021862">
    <property type="entry name" value="DUF3472"/>
</dbReference>
<dbReference type="KEGG" id="cben:EG339_11220"/>
<dbReference type="EMBL" id="CP033932">
    <property type="protein sequence ID" value="AZB25107.1"/>
    <property type="molecule type" value="Genomic_DNA"/>
</dbReference>
<proteinExistence type="predicted"/>